<name>A0AAX4ISG0_9PEZI</name>
<dbReference type="KEGG" id="cdet:87947688"/>
<gene>
    <name evidence="1" type="ORF">CDEST_11188</name>
</gene>
<keyword evidence="2" id="KW-1185">Reference proteome</keyword>
<dbReference type="RefSeq" id="XP_062783395.1">
    <property type="nucleotide sequence ID" value="XM_062927344.1"/>
</dbReference>
<dbReference type="AlphaFoldDB" id="A0AAX4ISG0"/>
<evidence type="ECO:0000313" key="2">
    <source>
        <dbReference type="Proteomes" id="UP001322277"/>
    </source>
</evidence>
<sequence length="60" mass="6833">MCKQIDKKFECGHTGFHDIQWCSDMGKECKGPKPKHDTVSWPGLCTDCANRAADPNPRRR</sequence>
<dbReference type="GeneID" id="87947688"/>
<dbReference type="EMBL" id="CP137311">
    <property type="protein sequence ID" value="WQF86174.1"/>
    <property type="molecule type" value="Genomic_DNA"/>
</dbReference>
<reference evidence="2" key="1">
    <citation type="journal article" date="2023" name="bioRxiv">
        <title>Complete genome of the Medicago anthracnose fungus, Colletotrichum destructivum, reveals a mini-chromosome-like region within a core chromosome.</title>
        <authorList>
            <person name="Lapalu N."/>
            <person name="Simon A."/>
            <person name="Lu A."/>
            <person name="Plaumann P.-L."/>
            <person name="Amselem J."/>
            <person name="Pigne S."/>
            <person name="Auger A."/>
            <person name="Koch C."/>
            <person name="Dallery J.-F."/>
            <person name="O'Connell R.J."/>
        </authorList>
    </citation>
    <scope>NUCLEOTIDE SEQUENCE [LARGE SCALE GENOMIC DNA]</scope>
    <source>
        <strain evidence="2">CBS 520.97</strain>
    </source>
</reference>
<evidence type="ECO:0000313" key="1">
    <source>
        <dbReference type="EMBL" id="WQF86174.1"/>
    </source>
</evidence>
<proteinExistence type="predicted"/>
<protein>
    <submittedName>
        <fullName evidence="1">Uncharacterized protein</fullName>
    </submittedName>
</protein>
<dbReference type="Proteomes" id="UP001322277">
    <property type="component" value="Chromosome 7"/>
</dbReference>
<accession>A0AAX4ISG0</accession>
<organism evidence="1 2">
    <name type="scientific">Colletotrichum destructivum</name>
    <dbReference type="NCBI Taxonomy" id="34406"/>
    <lineage>
        <taxon>Eukaryota</taxon>
        <taxon>Fungi</taxon>
        <taxon>Dikarya</taxon>
        <taxon>Ascomycota</taxon>
        <taxon>Pezizomycotina</taxon>
        <taxon>Sordariomycetes</taxon>
        <taxon>Hypocreomycetidae</taxon>
        <taxon>Glomerellales</taxon>
        <taxon>Glomerellaceae</taxon>
        <taxon>Colletotrichum</taxon>
        <taxon>Colletotrichum destructivum species complex</taxon>
    </lineage>
</organism>